<dbReference type="InterPro" id="IPR032010">
    <property type="entry name" value="APD1-4_M"/>
</dbReference>
<organism evidence="11">
    <name type="scientific">Camponotus floridanus</name>
    <name type="common">Florida carpenter ant</name>
    <dbReference type="NCBI Taxonomy" id="104421"/>
    <lineage>
        <taxon>Eukaryota</taxon>
        <taxon>Metazoa</taxon>
        <taxon>Ecdysozoa</taxon>
        <taxon>Arthropoda</taxon>
        <taxon>Hexapoda</taxon>
        <taxon>Insecta</taxon>
        <taxon>Pterygota</taxon>
        <taxon>Neoptera</taxon>
        <taxon>Endopterygota</taxon>
        <taxon>Hymenoptera</taxon>
        <taxon>Apocrita</taxon>
        <taxon>Aculeata</taxon>
        <taxon>Formicoidea</taxon>
        <taxon>Formicidae</taxon>
        <taxon>Formicinae</taxon>
        <taxon>Camponotus</taxon>
    </lineage>
</organism>
<evidence type="ECO:0000256" key="7">
    <source>
        <dbReference type="SAM" id="MobiDB-lite"/>
    </source>
</evidence>
<keyword evidence="3" id="KW-0539">Nucleus</keyword>
<dbReference type="Proteomes" id="UP000000311">
    <property type="component" value="Unassembled WGS sequence"/>
</dbReference>
<feature type="region of interest" description="Disordered" evidence="7">
    <location>
        <begin position="414"/>
        <end position="442"/>
    </location>
</feature>
<feature type="region of interest" description="Disordered" evidence="7">
    <location>
        <begin position="347"/>
        <end position="371"/>
    </location>
</feature>
<dbReference type="STRING" id="104421.E1ZX62"/>
<dbReference type="CDD" id="cd22288">
    <property type="entry name" value="CWC27_CTD"/>
    <property type="match status" value="1"/>
</dbReference>
<feature type="region of interest" description="Disordered" evidence="7">
    <location>
        <begin position="208"/>
        <end position="271"/>
    </location>
</feature>
<feature type="region of interest" description="Disordered" evidence="7">
    <location>
        <begin position="478"/>
        <end position="506"/>
    </location>
</feature>
<reference evidence="10 11" key="1">
    <citation type="journal article" date="2010" name="Science">
        <title>Genomic comparison of the ants Camponotus floridanus and Harpegnathos saltator.</title>
        <authorList>
            <person name="Bonasio R."/>
            <person name="Zhang G."/>
            <person name="Ye C."/>
            <person name="Mutti N.S."/>
            <person name="Fang X."/>
            <person name="Qin N."/>
            <person name="Donahue G."/>
            <person name="Yang P."/>
            <person name="Li Q."/>
            <person name="Li C."/>
            <person name="Zhang P."/>
            <person name="Huang Z."/>
            <person name="Berger S.L."/>
            <person name="Reinberg D."/>
            <person name="Wang J."/>
            <person name="Liebig J."/>
        </authorList>
    </citation>
    <scope>NUCLEOTIDE SEQUENCE [LARGE SCALE GENOMIC DNA]</scope>
    <source>
        <strain evidence="11">C129</strain>
    </source>
</reference>
<evidence type="ECO:0000256" key="1">
    <source>
        <dbReference type="ARBA" id="ARBA00004123"/>
    </source>
</evidence>
<dbReference type="PRINTS" id="PR00153">
    <property type="entry name" value="CSAPPISMRASE"/>
</dbReference>
<comment type="subcellular location">
    <subcellularLocation>
        <location evidence="1">Nucleus</location>
    </subcellularLocation>
</comment>
<evidence type="ECO:0000313" key="11">
    <source>
        <dbReference type="Proteomes" id="UP000000311"/>
    </source>
</evidence>
<keyword evidence="8" id="KW-0472">Membrane</keyword>
<dbReference type="GO" id="GO:0006457">
    <property type="term" value="P:protein folding"/>
    <property type="evidence" value="ECO:0007669"/>
    <property type="project" value="InterPro"/>
</dbReference>
<evidence type="ECO:0000313" key="10">
    <source>
        <dbReference type="EMBL" id="EFN74152.1"/>
    </source>
</evidence>
<keyword evidence="8" id="KW-1133">Transmembrane helix</keyword>
<feature type="transmembrane region" description="Helical" evidence="8">
    <location>
        <begin position="1119"/>
        <end position="1137"/>
    </location>
</feature>
<dbReference type="InterPro" id="IPR032008">
    <property type="entry name" value="APD1-4_N"/>
</dbReference>
<evidence type="ECO:0000256" key="8">
    <source>
        <dbReference type="SAM" id="Phobius"/>
    </source>
</evidence>
<keyword evidence="10" id="KW-0413">Isomerase</keyword>
<dbReference type="CDD" id="cd01925">
    <property type="entry name" value="cyclophilin_CeCYP16-like"/>
    <property type="match status" value="1"/>
</dbReference>
<feature type="domain" description="PPIase cyclophilin-type" evidence="9">
    <location>
        <begin position="19"/>
        <end position="166"/>
    </location>
</feature>
<accession>E1ZX62</accession>
<evidence type="ECO:0000256" key="6">
    <source>
        <dbReference type="ARBA" id="ARBA00046368"/>
    </source>
</evidence>
<evidence type="ECO:0000256" key="4">
    <source>
        <dbReference type="ARBA" id="ARBA00040027"/>
    </source>
</evidence>
<dbReference type="InParanoid" id="E1ZX62"/>
<dbReference type="InterPro" id="IPR002130">
    <property type="entry name" value="Cyclophilin-type_PPIase_dom"/>
</dbReference>
<dbReference type="Pfam" id="PF16040">
    <property type="entry name" value="APD1-4_N"/>
    <property type="match status" value="1"/>
</dbReference>
<dbReference type="PANTHER" id="PTHR39077">
    <property type="entry name" value="DUF4793 DOMAIN-CONTAINING PROTEIN"/>
    <property type="match status" value="1"/>
</dbReference>
<dbReference type="EMBL" id="GL435030">
    <property type="protein sequence ID" value="EFN74152.1"/>
    <property type="molecule type" value="Genomic_DNA"/>
</dbReference>
<feature type="compositionally biased region" description="Basic and acidic residues" evidence="7">
    <location>
        <begin position="254"/>
        <end position="271"/>
    </location>
</feature>
<proteinExistence type="inferred from homology"/>
<dbReference type="InterPro" id="IPR029000">
    <property type="entry name" value="Cyclophilin-like_dom_sf"/>
</dbReference>
<dbReference type="SUPFAM" id="SSF50891">
    <property type="entry name" value="Cyclophilin-like"/>
    <property type="match status" value="1"/>
</dbReference>
<evidence type="ECO:0000256" key="2">
    <source>
        <dbReference type="ARBA" id="ARBA00007365"/>
    </source>
</evidence>
<dbReference type="OMA" id="VMEDDMK"/>
<dbReference type="PANTHER" id="PTHR39077:SF1">
    <property type="entry name" value="E3 UBIQUITIN-PROTEIN LIGASE APD1-4 MIDDLE DOMAIN-CONTAINING PROTEIN"/>
    <property type="match status" value="1"/>
</dbReference>
<evidence type="ECO:0000256" key="3">
    <source>
        <dbReference type="ARBA" id="ARBA00023242"/>
    </source>
</evidence>
<feature type="compositionally biased region" description="Basic and acidic residues" evidence="7">
    <location>
        <begin position="484"/>
        <end position="506"/>
    </location>
</feature>
<keyword evidence="11" id="KW-1185">Reference proteome</keyword>
<comment type="subunit">
    <text evidence="6">Part of the activated spliceosome B/catalytic step 1 spliceosome, one of the forms of the spliceosome which has a well-formed active site but still cannot catalyze the branching reaction and is composed at least of 52 proteins, the U2, U5 and U6 snRNAs and the pre-mRNA. Recruited during early steps of activated spliceosome B maturation, it is probably one of the first proteins released from this complex as he matures to the spliceosome C complex. Component of the minor spliceosome, which splices U12-type introns.</text>
</comment>
<dbReference type="OrthoDB" id="442970at2759"/>
<dbReference type="AlphaFoldDB" id="E1ZX62"/>
<dbReference type="Pfam" id="PF16041">
    <property type="entry name" value="APD1-4_M"/>
    <property type="match status" value="1"/>
</dbReference>
<dbReference type="PROSITE" id="PS00170">
    <property type="entry name" value="CSA_PPIASE_1"/>
    <property type="match status" value="1"/>
</dbReference>
<comment type="similarity">
    <text evidence="2">Belongs to the cyclophilin-type PPIase family.</text>
</comment>
<dbReference type="GO" id="GO:0005634">
    <property type="term" value="C:nucleus"/>
    <property type="evidence" value="ECO:0007669"/>
    <property type="project" value="UniProtKB-SubCell"/>
</dbReference>
<evidence type="ECO:0000259" key="9">
    <source>
        <dbReference type="PROSITE" id="PS50072"/>
    </source>
</evidence>
<protein>
    <recommendedName>
        <fullName evidence="4">Spliceosome-associated protein CWC27 homolog</fullName>
    </recommendedName>
    <alternativeName>
        <fullName evidence="5">Probable inactive peptidyl-prolyl cis-trans isomerase CWC27 homolog</fullName>
    </alternativeName>
</protein>
<dbReference type="Gene3D" id="2.40.100.10">
    <property type="entry name" value="Cyclophilin-like"/>
    <property type="match status" value="1"/>
</dbReference>
<keyword evidence="8" id="KW-0812">Transmembrane</keyword>
<dbReference type="FunFam" id="2.40.100.10:FF:000007">
    <property type="entry name" value="Peptidyl-prolyl cis-trans isomerase CWC27 homolog"/>
    <property type="match status" value="1"/>
</dbReference>
<sequence>MSNIYIQEPPTTGKVMMKTTVGDIDLELWTKEAPKACKNFIQLCMEGYYNNTIFHRIIKGFIAQGGDPTGTGEGGESIYGHPFKDEFHTRLRFCRRGLLAMANAGKDDNGSQFFFTLGSTPELQNKHTIFGKVTGETIYNMLKLEDALVDENDRPQYPQKILKTQVLSNPFPDIIPRTVLETKEESKESKKDKKTGVKNFKLLSFGEEAEEDEEESSVLNKQYSGKGKSAHDCLSDPKLSSQPVVEPAGPPSKKIKEDRSSDWESDNGIHDSEELAALAKEKEAVKERIKNKLKDSKKSSQIKPKIESDDIKAENEDEEIEEYYLGKDRDEELKKKAEAIRKEIRDLKRSVQNEKKAKEAEQKLQSEKKENKSEIMKEYIDTQKKYKEAKAKLPKKGKTREDFTMELLNKFRNKLQNAKENVSNSDKISNNTEDDDSHDESWMTHVLQCEEKAPVLAKDASTKNDDWFEIYDPRNPLNKRRRGEKSNKSKDDNKGKEDGIRPRDWQPRKSNYKVPLRVMRLCVLGMFLPSALIAVPLYVRYHVYSEQLYALTISDQRLIDAKVSTFWCQKQVVKVNATFNAYLMSNEPVFEKEAVPISMTRHLVMEDDMKEYWGFYLLRGSSVTVSTCVRWPGASLTIIRGFKNLHECAFIGDDSSEELDELLEVAKEQGLLDMKVTTEATRLNIPEKMSRVNQDVQFHHKGNALRLNISTSLENQVGSHELDAQTMRHILTQLLAKTTDTKKKQKENPHHHYEAVFKEVTNIDKPPIANHLDNLSFENQLLRESSTSDNNTEILENSTKWILENSTKFLPSNMTFTSVKEIKRNFTSFSDLRPSLATSNTQMKTETMEEITKKQEESKAKQINSAEIFQDVLRKINSLGDRGRQMLRKLMDEIDAQNNSKGAALKRLVNETMNDKKLSNEDKRRKRRDLVLSSPLHKLLTEEDKEGDAALEEDTLNPDGIAEVRGSVNETTLNDRSNSEFWSSFSSSEERLLECKGLILNLPLTPHRYCTPKHESHHSTASFANTVTYRVPLNGYYFFVFNSENEVQHNYVRVKFDLLKTVYNTSNPVYACKNSTKECSLPFKIFSKERTVLELPLSNNDSQWNEEYVGVSTCEPRTTIYTICIIMVPFLILGFAFY</sequence>
<dbReference type="GO" id="GO:0003755">
    <property type="term" value="F:peptidyl-prolyl cis-trans isomerase activity"/>
    <property type="evidence" value="ECO:0007669"/>
    <property type="project" value="InterPro"/>
</dbReference>
<name>E1ZX62_CAMFO</name>
<evidence type="ECO:0000256" key="5">
    <source>
        <dbReference type="ARBA" id="ARBA00042090"/>
    </source>
</evidence>
<dbReference type="Pfam" id="PF00160">
    <property type="entry name" value="Pro_isomerase"/>
    <property type="match status" value="1"/>
</dbReference>
<dbReference type="PROSITE" id="PS50072">
    <property type="entry name" value="CSA_PPIASE_2"/>
    <property type="match status" value="1"/>
</dbReference>
<feature type="compositionally biased region" description="Polar residues" evidence="7">
    <location>
        <begin position="414"/>
        <end position="431"/>
    </location>
</feature>
<dbReference type="InterPro" id="IPR020892">
    <property type="entry name" value="Cyclophilin-type_PPIase_CS"/>
</dbReference>
<gene>
    <name evidence="10" type="ORF">EAG_14064</name>
</gene>
<feature type="region of interest" description="Disordered" evidence="7">
    <location>
        <begin position="290"/>
        <end position="314"/>
    </location>
</feature>